<evidence type="ECO:0000313" key="4">
    <source>
        <dbReference type="Proteomes" id="UP000239711"/>
    </source>
</evidence>
<dbReference type="GO" id="GO:0016757">
    <property type="term" value="F:glycosyltransferase activity"/>
    <property type="evidence" value="ECO:0007669"/>
    <property type="project" value="InterPro"/>
</dbReference>
<evidence type="ECO:0000313" key="3">
    <source>
        <dbReference type="EMBL" id="PRD48219.1"/>
    </source>
</evidence>
<keyword evidence="3" id="KW-0808">Transferase</keyword>
<dbReference type="Pfam" id="PF13439">
    <property type="entry name" value="Glyco_transf_4"/>
    <property type="match status" value="1"/>
</dbReference>
<dbReference type="PANTHER" id="PTHR12526:SF627">
    <property type="entry name" value="D-RHAMNOSYLTRANSFERASE WBPZ"/>
    <property type="match status" value="1"/>
</dbReference>
<organism evidence="3 4">
    <name type="scientific">Sphingobacterium haloxyli</name>
    <dbReference type="NCBI Taxonomy" id="2100533"/>
    <lineage>
        <taxon>Bacteria</taxon>
        <taxon>Pseudomonadati</taxon>
        <taxon>Bacteroidota</taxon>
        <taxon>Sphingobacteriia</taxon>
        <taxon>Sphingobacteriales</taxon>
        <taxon>Sphingobacteriaceae</taxon>
        <taxon>Sphingobacterium</taxon>
    </lineage>
</organism>
<dbReference type="OrthoDB" id="9811239at2"/>
<dbReference type="SUPFAM" id="SSF53756">
    <property type="entry name" value="UDP-Glycosyltransferase/glycogen phosphorylase"/>
    <property type="match status" value="1"/>
</dbReference>
<evidence type="ECO:0000259" key="2">
    <source>
        <dbReference type="Pfam" id="PF13439"/>
    </source>
</evidence>
<feature type="domain" description="Glycosyl transferase family 1" evidence="1">
    <location>
        <begin position="180"/>
        <end position="348"/>
    </location>
</feature>
<dbReference type="Pfam" id="PF00534">
    <property type="entry name" value="Glycos_transf_1"/>
    <property type="match status" value="1"/>
</dbReference>
<keyword evidence="4" id="KW-1185">Reference proteome</keyword>
<sequence>MNILQLGKFYPIRGGVEKVMYDLTLGLSERKVHCDMLCASTEDYPAETIKLNAYGEVMVLPTRLKLAATMLAPKMILKLRRIAKYYDIIHIHHPDPMACLALFLSGYKGKVVLHWHSDILKQKTLLKLYAPLQTWLIRRADSIVGTTPVYVAESPFLQNVKHKISYIPIGVSPLKSDKEEVAHIRERYGHKHLIFSLGRLVEYKGYEYLIRAVADLEDGFHLLIGGKGPLKTSLEALIQKLGVKDRVTLLGFIPDEEIANYYDATDIFCLSSIRKTEAFAIVQIEAMSFGKPIISTHIPGSGVSWVNKDGVSGLVVERENPEVLAHAINKITADPVLKRQLSEGSRKRYEAYFTRHKMVEKSLEVYDRLRKIENYEYE</sequence>
<dbReference type="AlphaFoldDB" id="A0A2S9J648"/>
<dbReference type="Gene3D" id="3.40.50.2000">
    <property type="entry name" value="Glycogen Phosphorylase B"/>
    <property type="match status" value="2"/>
</dbReference>
<protein>
    <submittedName>
        <fullName evidence="3">Glycosyl transferase family 1</fullName>
    </submittedName>
</protein>
<gene>
    <name evidence="3" type="ORF">C5745_06855</name>
</gene>
<comment type="caution">
    <text evidence="3">The sequence shown here is derived from an EMBL/GenBank/DDBJ whole genome shotgun (WGS) entry which is preliminary data.</text>
</comment>
<dbReference type="InterPro" id="IPR028098">
    <property type="entry name" value="Glyco_trans_4-like_N"/>
</dbReference>
<feature type="domain" description="Glycosyltransferase subfamily 4-like N-terminal" evidence="2">
    <location>
        <begin position="14"/>
        <end position="172"/>
    </location>
</feature>
<accession>A0A2S9J648</accession>
<dbReference type="PANTHER" id="PTHR12526">
    <property type="entry name" value="GLYCOSYLTRANSFERASE"/>
    <property type="match status" value="1"/>
</dbReference>
<dbReference type="Proteomes" id="UP000239711">
    <property type="component" value="Unassembled WGS sequence"/>
</dbReference>
<dbReference type="EMBL" id="PVBQ01000004">
    <property type="protein sequence ID" value="PRD48219.1"/>
    <property type="molecule type" value="Genomic_DNA"/>
</dbReference>
<reference evidence="3 4" key="1">
    <citation type="submission" date="2018-02" db="EMBL/GenBank/DDBJ databases">
        <title>The draft genome of Sphingobacterium sp. 5JN-11.</title>
        <authorList>
            <person name="Liu L."/>
            <person name="Li L."/>
            <person name="Liang L."/>
            <person name="Zhang X."/>
            <person name="Wang T."/>
        </authorList>
    </citation>
    <scope>NUCLEOTIDE SEQUENCE [LARGE SCALE GENOMIC DNA]</scope>
    <source>
        <strain evidence="3 4">5JN-11</strain>
    </source>
</reference>
<dbReference type="RefSeq" id="WP_105716246.1">
    <property type="nucleotide sequence ID" value="NZ_PVBQ01000004.1"/>
</dbReference>
<proteinExistence type="predicted"/>
<dbReference type="InterPro" id="IPR001296">
    <property type="entry name" value="Glyco_trans_1"/>
</dbReference>
<evidence type="ECO:0000259" key="1">
    <source>
        <dbReference type="Pfam" id="PF00534"/>
    </source>
</evidence>
<name>A0A2S9J648_9SPHI</name>